<feature type="domain" description="Peptidase S1" evidence="12">
    <location>
        <begin position="243"/>
        <end position="462"/>
    </location>
</feature>
<feature type="chain" id="PRO_5041019483" description="CLIP domain-containing serine protease" evidence="10">
    <location>
        <begin position="26"/>
        <end position="462"/>
    </location>
</feature>
<gene>
    <name evidence="14" type="primary">Cfb-L4</name>
    <name evidence="14" type="ORF">Hamer_G021191</name>
</gene>
<feature type="domain" description="Clip" evidence="13">
    <location>
        <begin position="37"/>
        <end position="80"/>
    </location>
</feature>
<evidence type="ECO:0000256" key="4">
    <source>
        <dbReference type="ARBA" id="ARBA00022729"/>
    </source>
</evidence>
<evidence type="ECO:0000256" key="7">
    <source>
        <dbReference type="ARBA" id="ARBA00023157"/>
    </source>
</evidence>
<evidence type="ECO:0000256" key="11">
    <source>
        <dbReference type="SAM" id="MobiDB-lite"/>
    </source>
</evidence>
<evidence type="ECO:0000256" key="10">
    <source>
        <dbReference type="RuleBase" id="RU366078"/>
    </source>
</evidence>
<dbReference type="InterPro" id="IPR050127">
    <property type="entry name" value="Serine_Proteases_S1"/>
</dbReference>
<keyword evidence="2 10" id="KW-0964">Secreted</keyword>
<dbReference type="Pfam" id="PF12032">
    <property type="entry name" value="CLIP"/>
    <property type="match status" value="1"/>
</dbReference>
<comment type="similarity">
    <text evidence="8 10">Belongs to the peptidase S1 family. CLIP subfamily.</text>
</comment>
<evidence type="ECO:0000259" key="13">
    <source>
        <dbReference type="PROSITE" id="PS51888"/>
    </source>
</evidence>
<dbReference type="PROSITE" id="PS51888">
    <property type="entry name" value="CLIP"/>
    <property type="match status" value="1"/>
</dbReference>
<reference evidence="14" key="1">
    <citation type="journal article" date="2021" name="Sci. Adv.">
        <title>The American lobster genome reveals insights on longevity, neural, and immune adaptations.</title>
        <authorList>
            <person name="Polinski J.M."/>
            <person name="Zimin A.V."/>
            <person name="Clark K.F."/>
            <person name="Kohn A.B."/>
            <person name="Sadowski N."/>
            <person name="Timp W."/>
            <person name="Ptitsyn A."/>
            <person name="Khanna P."/>
            <person name="Romanova D.Y."/>
            <person name="Williams P."/>
            <person name="Greenwood S.J."/>
            <person name="Moroz L.L."/>
            <person name="Walt D.R."/>
            <person name="Bodnar A.G."/>
        </authorList>
    </citation>
    <scope>NUCLEOTIDE SEQUENCE</scope>
    <source>
        <strain evidence="14">GMGI-L3</strain>
    </source>
</reference>
<comment type="caution">
    <text evidence="14">The sequence shown here is derived from an EMBL/GenBank/DDBJ whole genome shotgun (WGS) entry which is preliminary data.</text>
</comment>
<dbReference type="InterPro" id="IPR033116">
    <property type="entry name" value="TRYPSIN_SER"/>
</dbReference>
<keyword evidence="3 9" id="KW-0645">Protease</keyword>
<dbReference type="PROSITE" id="PS50240">
    <property type="entry name" value="TRYPSIN_DOM"/>
    <property type="match status" value="1"/>
</dbReference>
<dbReference type="FunFam" id="2.40.10.10:FF:000002">
    <property type="entry name" value="Transmembrane protease serine"/>
    <property type="match status" value="1"/>
</dbReference>
<keyword evidence="5 9" id="KW-0378">Hydrolase</keyword>
<dbReference type="Proteomes" id="UP000747542">
    <property type="component" value="Unassembled WGS sequence"/>
</dbReference>
<evidence type="ECO:0000259" key="12">
    <source>
        <dbReference type="PROSITE" id="PS50240"/>
    </source>
</evidence>
<dbReference type="InterPro" id="IPR038565">
    <property type="entry name" value="CLIP_sf"/>
</dbReference>
<dbReference type="SUPFAM" id="SSF50494">
    <property type="entry name" value="Trypsin-like serine proteases"/>
    <property type="match status" value="1"/>
</dbReference>
<dbReference type="AlphaFoldDB" id="A0A8J5N0T8"/>
<dbReference type="Gene3D" id="2.40.10.10">
    <property type="entry name" value="Trypsin-like serine proteases"/>
    <property type="match status" value="2"/>
</dbReference>
<dbReference type="InterPro" id="IPR001314">
    <property type="entry name" value="Peptidase_S1A"/>
</dbReference>
<dbReference type="InterPro" id="IPR043504">
    <property type="entry name" value="Peptidase_S1_PA_chymotrypsin"/>
</dbReference>
<evidence type="ECO:0000256" key="8">
    <source>
        <dbReference type="ARBA" id="ARBA00024195"/>
    </source>
</evidence>
<keyword evidence="15" id="KW-1185">Reference proteome</keyword>
<evidence type="ECO:0000256" key="6">
    <source>
        <dbReference type="ARBA" id="ARBA00022825"/>
    </source>
</evidence>
<dbReference type="InterPro" id="IPR018114">
    <property type="entry name" value="TRYPSIN_HIS"/>
</dbReference>
<dbReference type="Gene3D" id="3.30.1640.30">
    <property type="match status" value="1"/>
</dbReference>
<dbReference type="GO" id="GO:0004252">
    <property type="term" value="F:serine-type endopeptidase activity"/>
    <property type="evidence" value="ECO:0007669"/>
    <property type="project" value="UniProtKB-UniRule"/>
</dbReference>
<name>A0A8J5N0T8_HOMAM</name>
<evidence type="ECO:0000313" key="15">
    <source>
        <dbReference type="Proteomes" id="UP000747542"/>
    </source>
</evidence>
<dbReference type="CDD" id="cd00190">
    <property type="entry name" value="Tryp_SPc"/>
    <property type="match status" value="1"/>
</dbReference>
<feature type="signal peptide" evidence="10">
    <location>
        <begin position="1"/>
        <end position="25"/>
    </location>
</feature>
<dbReference type="SMART" id="SM00680">
    <property type="entry name" value="CLIP"/>
    <property type="match status" value="1"/>
</dbReference>
<dbReference type="PROSITE" id="PS00134">
    <property type="entry name" value="TRYPSIN_HIS"/>
    <property type="match status" value="1"/>
</dbReference>
<feature type="region of interest" description="Disordered" evidence="11">
    <location>
        <begin position="137"/>
        <end position="210"/>
    </location>
</feature>
<organism evidence="14 15">
    <name type="scientific">Homarus americanus</name>
    <name type="common">American lobster</name>
    <dbReference type="NCBI Taxonomy" id="6706"/>
    <lineage>
        <taxon>Eukaryota</taxon>
        <taxon>Metazoa</taxon>
        <taxon>Ecdysozoa</taxon>
        <taxon>Arthropoda</taxon>
        <taxon>Crustacea</taxon>
        <taxon>Multicrustacea</taxon>
        <taxon>Malacostraca</taxon>
        <taxon>Eumalacostraca</taxon>
        <taxon>Eucarida</taxon>
        <taxon>Decapoda</taxon>
        <taxon>Pleocyemata</taxon>
        <taxon>Astacidea</taxon>
        <taxon>Nephropoidea</taxon>
        <taxon>Nephropidae</taxon>
        <taxon>Homarus</taxon>
    </lineage>
</organism>
<keyword evidence="7" id="KW-1015">Disulfide bond</keyword>
<evidence type="ECO:0000256" key="2">
    <source>
        <dbReference type="ARBA" id="ARBA00022525"/>
    </source>
</evidence>
<dbReference type="EC" id="3.4.21.-" evidence="9"/>
<dbReference type="InterPro" id="IPR022700">
    <property type="entry name" value="CLIP"/>
</dbReference>
<proteinExistence type="inferred from homology"/>
<comment type="domain">
    <text evidence="10">The clip domain consists of 35-55 residues which are 'knitted' together usually by 3 conserved disulfide bonds forming a clip-like compact structure.</text>
</comment>
<comment type="subcellular location">
    <subcellularLocation>
        <location evidence="1 10">Secreted</location>
    </subcellularLocation>
</comment>
<dbReference type="PRINTS" id="PR00722">
    <property type="entry name" value="CHYMOTRYPSIN"/>
</dbReference>
<evidence type="ECO:0000256" key="1">
    <source>
        <dbReference type="ARBA" id="ARBA00004613"/>
    </source>
</evidence>
<dbReference type="PANTHER" id="PTHR24264">
    <property type="entry name" value="TRYPSIN-RELATED"/>
    <property type="match status" value="1"/>
</dbReference>
<keyword evidence="6 9" id="KW-0720">Serine protease</keyword>
<keyword evidence="4 10" id="KW-0732">Signal</keyword>
<dbReference type="Pfam" id="PF00089">
    <property type="entry name" value="Trypsin"/>
    <property type="match status" value="2"/>
</dbReference>
<dbReference type="GO" id="GO:0005615">
    <property type="term" value="C:extracellular space"/>
    <property type="evidence" value="ECO:0007669"/>
    <property type="project" value="TreeGrafter"/>
</dbReference>
<protein>
    <recommendedName>
        <fullName evidence="10">CLIP domain-containing serine protease</fullName>
        <ecNumber evidence="9">3.4.21.-</ecNumber>
    </recommendedName>
</protein>
<dbReference type="SMART" id="SM00020">
    <property type="entry name" value="Tryp_SPc"/>
    <property type="match status" value="1"/>
</dbReference>
<evidence type="ECO:0000256" key="9">
    <source>
        <dbReference type="RuleBase" id="RU363034"/>
    </source>
</evidence>
<feature type="compositionally biased region" description="Basic and acidic residues" evidence="11">
    <location>
        <begin position="189"/>
        <end position="199"/>
    </location>
</feature>
<sequence>MWGHTQVSLLLVALVVLATVTSTPAQIIFPETPSDSLCTAHTGDPGHCINIKECPLIHGIYHNTTPVLCGFNGRFPIVCCPHSNGGNTAPIVDISPPAVSFQCGTNPRKSFNLLISSPDEEFILRPDATSSDVAASFIPNRPEGSGIPSRPMGSGIPSRPEESGIPSHADGSFFPKQPEGPRPGIPESAFKDPAAHVARDPPPPPRRPKAAFNVESLAKETFQPSPGGILEDLGDTVPIILQAVGGIIAEKNAWPWMALIGDNDKQGFVTWFCAGALINEQWVLTASHCFLFRAAQVVRLGEHDYNDNGDGAAHEDFKPFINPVCLPWGQESINDQTGKKVTLTGWGDTQFGGKPSSVLQEVEVTIFPFSDCDKSYSTLLGYTRQWPRGIGKETVCAGDRAGGRDACQGDSGGPLVLRNSAGQYTMAGVVSRGYGCGHKDFPGLYANIHEEQYLAWVKKVAF</sequence>
<dbReference type="GO" id="GO:0006508">
    <property type="term" value="P:proteolysis"/>
    <property type="evidence" value="ECO:0007669"/>
    <property type="project" value="UniProtKB-KW"/>
</dbReference>
<evidence type="ECO:0000256" key="3">
    <source>
        <dbReference type="ARBA" id="ARBA00022670"/>
    </source>
</evidence>
<dbReference type="InterPro" id="IPR001254">
    <property type="entry name" value="Trypsin_dom"/>
</dbReference>
<dbReference type="InterPro" id="IPR009003">
    <property type="entry name" value="Peptidase_S1_PA"/>
</dbReference>
<evidence type="ECO:0000313" key="14">
    <source>
        <dbReference type="EMBL" id="KAG7170809.1"/>
    </source>
</evidence>
<dbReference type="PANTHER" id="PTHR24264:SF65">
    <property type="entry name" value="SRCR DOMAIN-CONTAINING PROTEIN"/>
    <property type="match status" value="1"/>
</dbReference>
<dbReference type="EMBL" id="JAHLQT010013493">
    <property type="protein sequence ID" value="KAG7170809.1"/>
    <property type="molecule type" value="Genomic_DNA"/>
</dbReference>
<evidence type="ECO:0000256" key="5">
    <source>
        <dbReference type="ARBA" id="ARBA00022801"/>
    </source>
</evidence>
<dbReference type="PROSITE" id="PS00135">
    <property type="entry name" value="TRYPSIN_SER"/>
    <property type="match status" value="1"/>
</dbReference>
<accession>A0A8J5N0T8</accession>